<keyword evidence="1" id="KW-1133">Transmembrane helix</keyword>
<feature type="transmembrane region" description="Helical" evidence="1">
    <location>
        <begin position="35"/>
        <end position="56"/>
    </location>
</feature>
<dbReference type="RefSeq" id="WP_137274962.1">
    <property type="nucleotide sequence ID" value="NZ_QKNX01000001.1"/>
</dbReference>
<gene>
    <name evidence="2" type="ORF">DM868_00800</name>
</gene>
<evidence type="ECO:0000313" key="3">
    <source>
        <dbReference type="Proteomes" id="UP000308037"/>
    </source>
</evidence>
<evidence type="ECO:0000313" key="2">
    <source>
        <dbReference type="EMBL" id="TKR27661.1"/>
    </source>
</evidence>
<dbReference type="Proteomes" id="UP000308037">
    <property type="component" value="Unassembled WGS sequence"/>
</dbReference>
<reference evidence="2 3" key="1">
    <citation type="submission" date="2019-04" db="EMBL/GenBank/DDBJ databases">
        <title>Natronomonas sp. F20-122 a newhaloarchaeon isolated from a saline saltern of Isla Bacuta, Huelva, Spain.</title>
        <authorList>
            <person name="Duran-Viseras A."/>
            <person name="Sanchez-Porro C."/>
            <person name="Ventosa A."/>
        </authorList>
    </citation>
    <scope>NUCLEOTIDE SEQUENCE [LARGE SCALE GENOMIC DNA]</scope>
    <source>
        <strain evidence="2 3">F20-122</strain>
    </source>
</reference>
<dbReference type="EMBL" id="QKNX01000001">
    <property type="protein sequence ID" value="TKR27661.1"/>
    <property type="molecule type" value="Genomic_DNA"/>
</dbReference>
<keyword evidence="3" id="KW-1185">Reference proteome</keyword>
<proteinExistence type="predicted"/>
<evidence type="ECO:0000256" key="1">
    <source>
        <dbReference type="SAM" id="Phobius"/>
    </source>
</evidence>
<accession>A0A4U5JH79</accession>
<comment type="caution">
    <text evidence="2">The sequence shown here is derived from an EMBL/GenBank/DDBJ whole genome shotgun (WGS) entry which is preliminary data.</text>
</comment>
<dbReference type="AlphaFoldDB" id="A0A4U5JH79"/>
<keyword evidence="1" id="KW-0812">Transmembrane</keyword>
<name>A0A4U5JH79_9EURY</name>
<organism evidence="2 3">
    <name type="scientific">Natronomonas salsuginis</name>
    <dbReference type="NCBI Taxonomy" id="2217661"/>
    <lineage>
        <taxon>Archaea</taxon>
        <taxon>Methanobacteriati</taxon>
        <taxon>Methanobacteriota</taxon>
        <taxon>Stenosarchaea group</taxon>
        <taxon>Halobacteria</taxon>
        <taxon>Halobacteriales</taxon>
        <taxon>Natronomonadaceae</taxon>
        <taxon>Natronomonas</taxon>
    </lineage>
</organism>
<dbReference type="OrthoDB" id="174349at2157"/>
<protein>
    <submittedName>
        <fullName evidence="2">Uncharacterized protein</fullName>
    </submittedName>
</protein>
<sequence length="69" mass="7227">MQQATFVKLSALAFGLVALSFVIRGFSRLVVTPETAAMFSAPTMLAGGALIAFLTLRSVLAVSGIRPLE</sequence>
<keyword evidence="1" id="KW-0472">Membrane</keyword>